<dbReference type="AlphaFoldDB" id="A0A842HFB4"/>
<evidence type="ECO:0000313" key="5">
    <source>
        <dbReference type="Proteomes" id="UP000546464"/>
    </source>
</evidence>
<dbReference type="PANTHER" id="PTHR43673">
    <property type="entry name" value="NAD(P)H NITROREDUCTASE YDGI-RELATED"/>
    <property type="match status" value="1"/>
</dbReference>
<dbReference type="SUPFAM" id="SSF55469">
    <property type="entry name" value="FMN-dependent nitroreductase-like"/>
    <property type="match status" value="1"/>
</dbReference>
<dbReference type="RefSeq" id="WP_185676269.1">
    <property type="nucleotide sequence ID" value="NZ_JACHVB010000035.1"/>
</dbReference>
<evidence type="ECO:0000313" key="4">
    <source>
        <dbReference type="EMBL" id="MBC2595315.1"/>
    </source>
</evidence>
<dbReference type="InterPro" id="IPR000415">
    <property type="entry name" value="Nitroreductase-like"/>
</dbReference>
<keyword evidence="5" id="KW-1185">Reference proteome</keyword>
<proteinExistence type="inferred from homology"/>
<feature type="domain" description="Nitroreductase" evidence="3">
    <location>
        <begin position="171"/>
        <end position="221"/>
    </location>
</feature>
<dbReference type="InterPro" id="IPR029479">
    <property type="entry name" value="Nitroreductase"/>
</dbReference>
<feature type="domain" description="Nitroreductase" evidence="3">
    <location>
        <begin position="245"/>
        <end position="315"/>
    </location>
</feature>
<name>A0A842HFB4_9BACT</name>
<gene>
    <name evidence="4" type="ORF">H5P28_13690</name>
</gene>
<sequence>MTLKDRLITLIGYNRAWEIRSRLSVCGLVLACWSDFHRYRRHAYIGFGKRSRKNLRALIMKDAHRVEKGLSLAGMRPFFGERMIGHLQMLIGCYVERYGYDFYADCGLLSLRRYVGAHDAFRGQSGYEKISLVEAFCDTHRSPGFGTRVGVDTLSREEFFECADASFAQFVAGRRSVRDFSGKRIAQDTIRQAAALAQRFPSVCNRQSVELYYYNEPARVREILRLQNGNRGFGETLGGVAVITAIADEFEGVGERNQPYVDGGMFLMNFLLALHSLKVGACALNWSVGPGRDRQLKKLLGLDDGLVVISLVGVGEVSERLKIACSPRKPLGDVYRGDGTIA</sequence>
<protein>
    <submittedName>
        <fullName evidence="4">Nitroreductase family protein</fullName>
    </submittedName>
</protein>
<comment type="caution">
    <text evidence="4">The sequence shown here is derived from an EMBL/GenBank/DDBJ whole genome shotgun (WGS) entry which is preliminary data.</text>
</comment>
<evidence type="ECO:0000259" key="3">
    <source>
        <dbReference type="Pfam" id="PF00881"/>
    </source>
</evidence>
<dbReference type="CDD" id="cd02062">
    <property type="entry name" value="Nitro_FMN_reductase"/>
    <property type="match status" value="1"/>
</dbReference>
<keyword evidence="2" id="KW-0560">Oxidoreductase</keyword>
<organism evidence="4 5">
    <name type="scientific">Ruficoccus amylovorans</name>
    <dbReference type="NCBI Taxonomy" id="1804625"/>
    <lineage>
        <taxon>Bacteria</taxon>
        <taxon>Pseudomonadati</taxon>
        <taxon>Verrucomicrobiota</taxon>
        <taxon>Opitutia</taxon>
        <taxon>Puniceicoccales</taxon>
        <taxon>Cerasicoccaceae</taxon>
        <taxon>Ruficoccus</taxon>
    </lineage>
</organism>
<comment type="similarity">
    <text evidence="1">Belongs to the nitroreductase family.</text>
</comment>
<dbReference type="EMBL" id="JACHVB010000035">
    <property type="protein sequence ID" value="MBC2595315.1"/>
    <property type="molecule type" value="Genomic_DNA"/>
</dbReference>
<dbReference type="Pfam" id="PF00881">
    <property type="entry name" value="Nitroreductase"/>
    <property type="match status" value="2"/>
</dbReference>
<dbReference type="Gene3D" id="3.40.109.10">
    <property type="entry name" value="NADH Oxidase"/>
    <property type="match status" value="1"/>
</dbReference>
<dbReference type="Proteomes" id="UP000546464">
    <property type="component" value="Unassembled WGS sequence"/>
</dbReference>
<evidence type="ECO:0000256" key="2">
    <source>
        <dbReference type="ARBA" id="ARBA00023002"/>
    </source>
</evidence>
<dbReference type="PANTHER" id="PTHR43673:SF10">
    <property type="entry name" value="NADH DEHYDROGENASE_NAD(P)H NITROREDUCTASE XCC3605-RELATED"/>
    <property type="match status" value="1"/>
</dbReference>
<accession>A0A842HFB4</accession>
<dbReference type="GO" id="GO:0016491">
    <property type="term" value="F:oxidoreductase activity"/>
    <property type="evidence" value="ECO:0007669"/>
    <property type="project" value="UniProtKB-KW"/>
</dbReference>
<reference evidence="4 5" key="1">
    <citation type="submission" date="2020-07" db="EMBL/GenBank/DDBJ databases">
        <authorList>
            <person name="Feng X."/>
        </authorList>
    </citation>
    <scope>NUCLEOTIDE SEQUENCE [LARGE SCALE GENOMIC DNA]</scope>
    <source>
        <strain evidence="4 5">JCM31066</strain>
    </source>
</reference>
<evidence type="ECO:0000256" key="1">
    <source>
        <dbReference type="ARBA" id="ARBA00007118"/>
    </source>
</evidence>